<comment type="caution">
    <text evidence="1">The sequence shown here is derived from an EMBL/GenBank/DDBJ whole genome shotgun (WGS) entry which is preliminary data.</text>
</comment>
<evidence type="ECO:0000313" key="2">
    <source>
        <dbReference type="Proteomes" id="UP000683925"/>
    </source>
</evidence>
<name>A0A8S1W728_PAROT</name>
<sequence length="46" mass="5554">MEQIQKINIRLLQALDFHNDFMLQSGKLRKIIYILRCSSWGNFEIK</sequence>
<gene>
    <name evidence="1" type="ORF">POCTA_138.1.T0830017</name>
</gene>
<dbReference type="AlphaFoldDB" id="A0A8S1W728"/>
<keyword evidence="2" id="KW-1185">Reference proteome</keyword>
<organism evidence="1 2">
    <name type="scientific">Paramecium octaurelia</name>
    <dbReference type="NCBI Taxonomy" id="43137"/>
    <lineage>
        <taxon>Eukaryota</taxon>
        <taxon>Sar</taxon>
        <taxon>Alveolata</taxon>
        <taxon>Ciliophora</taxon>
        <taxon>Intramacronucleata</taxon>
        <taxon>Oligohymenophorea</taxon>
        <taxon>Peniculida</taxon>
        <taxon>Parameciidae</taxon>
        <taxon>Paramecium</taxon>
    </lineage>
</organism>
<reference evidence="1" key="1">
    <citation type="submission" date="2021-01" db="EMBL/GenBank/DDBJ databases">
        <authorList>
            <consortium name="Genoscope - CEA"/>
            <person name="William W."/>
        </authorList>
    </citation>
    <scope>NUCLEOTIDE SEQUENCE</scope>
</reference>
<evidence type="ECO:0000313" key="1">
    <source>
        <dbReference type="EMBL" id="CAD8184302.1"/>
    </source>
</evidence>
<proteinExistence type="predicted"/>
<accession>A0A8S1W728</accession>
<dbReference type="Proteomes" id="UP000683925">
    <property type="component" value="Unassembled WGS sequence"/>
</dbReference>
<protein>
    <submittedName>
        <fullName evidence="1">Uncharacterized protein</fullName>
    </submittedName>
</protein>
<dbReference type="EMBL" id="CAJJDP010000082">
    <property type="protein sequence ID" value="CAD8184302.1"/>
    <property type="molecule type" value="Genomic_DNA"/>
</dbReference>